<dbReference type="AlphaFoldDB" id="W7TLK9"/>
<feature type="transmembrane region" description="Helical" evidence="2">
    <location>
        <begin position="205"/>
        <end position="224"/>
    </location>
</feature>
<feature type="transmembrane region" description="Helical" evidence="2">
    <location>
        <begin position="55"/>
        <end position="74"/>
    </location>
</feature>
<feature type="transmembrane region" description="Helical" evidence="2">
    <location>
        <begin position="236"/>
        <end position="255"/>
    </location>
</feature>
<keyword evidence="4" id="KW-1185">Reference proteome</keyword>
<dbReference type="EMBL" id="AZIL01002442">
    <property type="protein sequence ID" value="EWM21604.1"/>
    <property type="molecule type" value="Genomic_DNA"/>
</dbReference>
<dbReference type="Proteomes" id="UP000019335">
    <property type="component" value="Unassembled WGS sequence"/>
</dbReference>
<keyword evidence="2" id="KW-0812">Transmembrane</keyword>
<keyword evidence="2" id="KW-1133">Transmembrane helix</keyword>
<feature type="transmembrane region" description="Helical" evidence="2">
    <location>
        <begin position="21"/>
        <end position="43"/>
    </location>
</feature>
<organism evidence="3 4">
    <name type="scientific">Nannochloropsis gaditana</name>
    <dbReference type="NCBI Taxonomy" id="72520"/>
    <lineage>
        <taxon>Eukaryota</taxon>
        <taxon>Sar</taxon>
        <taxon>Stramenopiles</taxon>
        <taxon>Ochrophyta</taxon>
        <taxon>Eustigmatophyceae</taxon>
        <taxon>Eustigmatales</taxon>
        <taxon>Monodopsidaceae</taxon>
        <taxon>Nannochloropsis</taxon>
    </lineage>
</organism>
<evidence type="ECO:0008006" key="5">
    <source>
        <dbReference type="Google" id="ProtNLM"/>
    </source>
</evidence>
<proteinExistence type="predicted"/>
<protein>
    <recommendedName>
        <fullName evidence="5">TLC domain-containing protein</fullName>
    </recommendedName>
</protein>
<sequence>MTTSSLFLHPSRVGTAHVASLLICIGAIVNMPGVFATAVIGSMTPSSSDRWPPQLFVADLLLSSAFLTAGFFWVKTPDMTPKRLAWLLSAFSSFITASLSMSALYQLFAQSWVIENVLFADDRLSRFTATFFIAFLILDLALGMRYYPSQIHLLSGWVHHCFYLGVLAWALHSHFSLGFCLFLPLEIPTFILAVGSIYPQRRSDWLFGMTFLITRICYHLWLFVLVREIKDPRLPVWVVIAVTFCLHIYWFGLWWKSYRRKYLLGKGGKKEGAMDGKGVAAAAGEQGNEDGGRKSKKE</sequence>
<feature type="transmembrane region" description="Helical" evidence="2">
    <location>
        <begin position="86"/>
        <end position="107"/>
    </location>
</feature>
<feature type="transmembrane region" description="Helical" evidence="2">
    <location>
        <begin position="151"/>
        <end position="170"/>
    </location>
</feature>
<feature type="region of interest" description="Disordered" evidence="1">
    <location>
        <begin position="268"/>
        <end position="298"/>
    </location>
</feature>
<evidence type="ECO:0000256" key="1">
    <source>
        <dbReference type="SAM" id="MobiDB-lite"/>
    </source>
</evidence>
<dbReference type="OrthoDB" id="341353at2759"/>
<feature type="transmembrane region" description="Helical" evidence="2">
    <location>
        <begin position="127"/>
        <end position="144"/>
    </location>
</feature>
<name>W7TLK9_9STRA</name>
<reference evidence="3 4" key="1">
    <citation type="journal article" date="2014" name="Mol. Plant">
        <title>Chromosome Scale Genome Assembly and Transcriptome Profiling of Nannochloropsis gaditana in Nitrogen Depletion.</title>
        <authorList>
            <person name="Corteggiani Carpinelli E."/>
            <person name="Telatin A."/>
            <person name="Vitulo N."/>
            <person name="Forcato C."/>
            <person name="D'Angelo M."/>
            <person name="Schiavon R."/>
            <person name="Vezzi A."/>
            <person name="Giacometti G.M."/>
            <person name="Morosinotto T."/>
            <person name="Valle G."/>
        </authorList>
    </citation>
    <scope>NUCLEOTIDE SEQUENCE [LARGE SCALE GENOMIC DNA]</scope>
    <source>
        <strain evidence="3 4">B-31</strain>
    </source>
</reference>
<gene>
    <name evidence="3" type="ORF">Naga_100012g31</name>
</gene>
<evidence type="ECO:0000313" key="4">
    <source>
        <dbReference type="Proteomes" id="UP000019335"/>
    </source>
</evidence>
<keyword evidence="2" id="KW-0472">Membrane</keyword>
<accession>W7TLK9</accession>
<comment type="caution">
    <text evidence="3">The sequence shown here is derived from an EMBL/GenBank/DDBJ whole genome shotgun (WGS) entry which is preliminary data.</text>
</comment>
<evidence type="ECO:0000256" key="2">
    <source>
        <dbReference type="SAM" id="Phobius"/>
    </source>
</evidence>
<evidence type="ECO:0000313" key="3">
    <source>
        <dbReference type="EMBL" id="EWM21604.1"/>
    </source>
</evidence>
<feature type="transmembrane region" description="Helical" evidence="2">
    <location>
        <begin position="176"/>
        <end position="198"/>
    </location>
</feature>